<dbReference type="Pfam" id="PF23628">
    <property type="entry name" value="ARM_LIN_C"/>
    <property type="match status" value="1"/>
</dbReference>
<evidence type="ECO:0000256" key="1">
    <source>
        <dbReference type="ARBA" id="ARBA00022574"/>
    </source>
</evidence>
<dbReference type="InterPro" id="IPR036322">
    <property type="entry name" value="WD40_repeat_dom_sf"/>
</dbReference>
<dbReference type="EMBL" id="HG739087">
    <property type="protein sequence ID" value="CDO98856.1"/>
    <property type="molecule type" value="Genomic_DNA"/>
</dbReference>
<dbReference type="PROSITE" id="PS50082">
    <property type="entry name" value="WD_REPEATS_2"/>
    <property type="match status" value="2"/>
</dbReference>
<feature type="repeat" description="WD" evidence="3">
    <location>
        <begin position="1085"/>
        <end position="1118"/>
    </location>
</feature>
<dbReference type="PANTHER" id="PTHR35549:SF2">
    <property type="entry name" value="TRANSDUCIN_WD40 REPEAT-LIKE SUPERFAMILY PROTEIN"/>
    <property type="match status" value="1"/>
</dbReference>
<evidence type="ECO:0000259" key="5">
    <source>
        <dbReference type="Pfam" id="PF23568"/>
    </source>
</evidence>
<evidence type="ECO:0000313" key="8">
    <source>
        <dbReference type="EMBL" id="CDO98856.1"/>
    </source>
</evidence>
<dbReference type="Pfam" id="PF00400">
    <property type="entry name" value="WD40"/>
    <property type="match status" value="2"/>
</dbReference>
<dbReference type="OrthoDB" id="6262491at2759"/>
<evidence type="ECO:0000259" key="7">
    <source>
        <dbReference type="Pfam" id="PF23654"/>
    </source>
</evidence>
<dbReference type="SMART" id="SM00320">
    <property type="entry name" value="WD40"/>
    <property type="match status" value="3"/>
</dbReference>
<dbReference type="PROSITE" id="PS00678">
    <property type="entry name" value="WD_REPEATS_1"/>
    <property type="match status" value="1"/>
</dbReference>
<dbReference type="InParanoid" id="A0A068TRJ1"/>
<dbReference type="OMA" id="CELLQYQ"/>
<dbReference type="PANTHER" id="PTHR35549">
    <property type="entry name" value="OS04G0584500 PROTEIN"/>
    <property type="match status" value="1"/>
</dbReference>
<dbReference type="SUPFAM" id="SSF48371">
    <property type="entry name" value="ARM repeat"/>
    <property type="match status" value="1"/>
</dbReference>
<dbReference type="InterPro" id="IPR019775">
    <property type="entry name" value="WD40_repeat_CS"/>
</dbReference>
<dbReference type="Pfam" id="PF23654">
    <property type="entry name" value="ARM_LIN_2nd"/>
    <property type="match status" value="1"/>
</dbReference>
<dbReference type="InterPro" id="IPR055566">
    <property type="entry name" value="ARM_LIN"/>
</dbReference>
<dbReference type="InterPro" id="IPR011989">
    <property type="entry name" value="ARM-like"/>
</dbReference>
<name>A0A068TRJ1_COFCA</name>
<dbReference type="STRING" id="49390.A0A068TRJ1"/>
<dbReference type="InterPro" id="IPR056512">
    <property type="entry name" value="LIN_N"/>
</dbReference>
<dbReference type="Gene3D" id="1.25.10.10">
    <property type="entry name" value="Leucine-rich Repeat Variant"/>
    <property type="match status" value="1"/>
</dbReference>
<gene>
    <name evidence="8" type="ORF">GSCOC_T00025797001</name>
</gene>
<dbReference type="SUPFAM" id="SSF50978">
    <property type="entry name" value="WD40 repeat-like"/>
    <property type="match status" value="1"/>
</dbReference>
<feature type="repeat" description="WD" evidence="3">
    <location>
        <begin position="1060"/>
        <end position="1082"/>
    </location>
</feature>
<keyword evidence="1 3" id="KW-0853">WD repeat</keyword>
<protein>
    <submittedName>
        <fullName evidence="8">Uncharacterized protein</fullName>
    </submittedName>
</protein>
<proteinExistence type="predicted"/>
<evidence type="ECO:0000256" key="3">
    <source>
        <dbReference type="PROSITE-ProRule" id="PRU00221"/>
    </source>
</evidence>
<sequence length="1327" mass="149038">MASISGSSASSFSKDNTMRLDIESVSALATTINQHINALLANNKAWMSLKFKCTSKLKIQKQPTFEFSEYSIVSNLYWGIEAIDAATQTKGEEERTSRLQNSEKMLQVPASLHEQGFTSGIPNEYLICCSYFYLSVVRKLQRDDWQAALHFLQTLLVSPRLVRDEFAPELCQSIMHMYIRHKRQQIPGSRLSKSATVIDLDEDQANEIMGWMAKEYKAWLLYYQIMSNGEHDTKHLASIGNAVPDDKSKYIMEPVFRSANGKSQGSNLRNTLPIMGSDNQDFRVLNDAIAIPHLTQGCYAETMRSSSMKCLKDILTESQSDTPISMESCNSSSTEETFTERGSAFSLKIRKKNADDQQAEVDDQNLQASCYKQHAEITACTPQHSTHLMRRDGRGLAVLNLLSRTLTSSFSDIDVSATRPKDNNSQVPVHGKRKKDAAQGKLELQDWRQSSFKELATPPRGHQFHQLHRTRSLVSDTGMKSTTFGDTLHQLQKYPEETSHIEQAQILERLISKLCFSETLGNLEEDYTVEISTVYKLLNNRRGLKYSLLKDIILDQLLMAISTSKKEQVIRASVTILSTIVSGNKTIIEDIKRKGLQLYDLATALRRNVHEASILIYLINPPPEEIKTLGILPCLVEVVCTSNSYKDAITSIRLTPRAASLMIIEILVTAFDYTTNNMHLSTISSPRVLSGLLDVPGNNNLEEFISLAAILVRCMRYDAHCRKFICEFAPITELFSLLRSNQKRATSTALEFFHELLRMPRSSAIKLLQEIRKEGSINSMSALLLLIQNSQPEHRLLAASLLLQLDLLEEASSKLMYREEAMKELLESLISEENSAKQALSAFILSNIGGTYSWTGEPYTVAWLAKRAGLTSLHHKNMIKNYDFSDESLQDAGIDAWCSKLARRIMKFGAPVFHDLVKGLDSKSKRISRDCLTAIAWIGCEVAKSSDELRSSACEILLNKIEQYVHPGFELEERLLACLCIYNYTLGRAGMKKLIHFSEGVRESLRRLANVTWMAEELLRVADYFQPNKWRISCVHTQTLEVGHGRNGAVTALIYYRGQLCSGYADGSIKVWDIKGQTATLVQDMKNHNKAVTCFALLEQGNCLLSGSADKSIKIWQMVQRNLECIEIIATKESIQSIDTFGQLIFTISRGHKMKVFDASRNAKDIFKNKSVKAMTVVQGKVYAGCVDSSIQELAITNSREQEIRAPAKKWLMQNKPVNTLAVYKDWLYGGSVVVEGSTIKDWRRNIKPQVSVMSEKGANVLAMEVVEDFIYLNTAASRSSLQIWLRGTLHKVGRLSAGSKITSLLSANDMILCGTETGLIKGWIPL</sequence>
<feature type="domain" description="Putative E3 ubiquitin-protein ligase LIN ARM-like" evidence="6">
    <location>
        <begin position="667"/>
        <end position="1021"/>
    </location>
</feature>
<dbReference type="InterPro" id="IPR056514">
    <property type="entry name" value="ARM_LIN_2nd"/>
</dbReference>
<dbReference type="Gene3D" id="2.130.10.10">
    <property type="entry name" value="YVTN repeat-like/Quinoprotein amine dehydrogenase"/>
    <property type="match status" value="1"/>
</dbReference>
<dbReference type="InterPro" id="IPR001680">
    <property type="entry name" value="WD40_rpt"/>
</dbReference>
<feature type="domain" description="Putative E3 ubiquitin-protein ligase LIN ARM repeats" evidence="7">
    <location>
        <begin position="502"/>
        <end position="665"/>
    </location>
</feature>
<dbReference type="FunCoup" id="A0A068TRJ1">
    <property type="interactions" value="933"/>
</dbReference>
<feature type="domain" description="Putative E3 ubiquitin-protein ligase LIN N-terminal" evidence="5">
    <location>
        <begin position="25"/>
        <end position="175"/>
    </location>
</feature>
<organism evidence="8 9">
    <name type="scientific">Coffea canephora</name>
    <name type="common">Robusta coffee</name>
    <dbReference type="NCBI Taxonomy" id="49390"/>
    <lineage>
        <taxon>Eukaryota</taxon>
        <taxon>Viridiplantae</taxon>
        <taxon>Streptophyta</taxon>
        <taxon>Embryophyta</taxon>
        <taxon>Tracheophyta</taxon>
        <taxon>Spermatophyta</taxon>
        <taxon>Magnoliopsida</taxon>
        <taxon>eudicotyledons</taxon>
        <taxon>Gunneridae</taxon>
        <taxon>Pentapetalae</taxon>
        <taxon>asterids</taxon>
        <taxon>lamiids</taxon>
        <taxon>Gentianales</taxon>
        <taxon>Rubiaceae</taxon>
        <taxon>Ixoroideae</taxon>
        <taxon>Gardenieae complex</taxon>
        <taxon>Bertiereae - Coffeeae clade</taxon>
        <taxon>Coffeeae</taxon>
        <taxon>Coffea</taxon>
    </lineage>
</organism>
<dbReference type="InterPro" id="IPR016024">
    <property type="entry name" value="ARM-type_fold"/>
</dbReference>
<reference evidence="9" key="1">
    <citation type="journal article" date="2014" name="Science">
        <title>The coffee genome provides insight into the convergent evolution of caffeine biosynthesis.</title>
        <authorList>
            <person name="Denoeud F."/>
            <person name="Carretero-Paulet L."/>
            <person name="Dereeper A."/>
            <person name="Droc G."/>
            <person name="Guyot R."/>
            <person name="Pietrella M."/>
            <person name="Zheng C."/>
            <person name="Alberti A."/>
            <person name="Anthony F."/>
            <person name="Aprea G."/>
            <person name="Aury J.M."/>
            <person name="Bento P."/>
            <person name="Bernard M."/>
            <person name="Bocs S."/>
            <person name="Campa C."/>
            <person name="Cenci A."/>
            <person name="Combes M.C."/>
            <person name="Crouzillat D."/>
            <person name="Da Silva C."/>
            <person name="Daddiego L."/>
            <person name="De Bellis F."/>
            <person name="Dussert S."/>
            <person name="Garsmeur O."/>
            <person name="Gayraud T."/>
            <person name="Guignon V."/>
            <person name="Jahn K."/>
            <person name="Jamilloux V."/>
            <person name="Joet T."/>
            <person name="Labadie K."/>
            <person name="Lan T."/>
            <person name="Leclercq J."/>
            <person name="Lepelley M."/>
            <person name="Leroy T."/>
            <person name="Li L.T."/>
            <person name="Librado P."/>
            <person name="Lopez L."/>
            <person name="Munoz A."/>
            <person name="Noel B."/>
            <person name="Pallavicini A."/>
            <person name="Perrotta G."/>
            <person name="Poncet V."/>
            <person name="Pot D."/>
            <person name="Priyono X."/>
            <person name="Rigoreau M."/>
            <person name="Rouard M."/>
            <person name="Rozas J."/>
            <person name="Tranchant-Dubreuil C."/>
            <person name="VanBuren R."/>
            <person name="Zhang Q."/>
            <person name="Andrade A.C."/>
            <person name="Argout X."/>
            <person name="Bertrand B."/>
            <person name="de Kochko A."/>
            <person name="Graziosi G."/>
            <person name="Henry R.J."/>
            <person name="Jayarama X."/>
            <person name="Ming R."/>
            <person name="Nagai C."/>
            <person name="Rounsley S."/>
            <person name="Sankoff D."/>
            <person name="Giuliano G."/>
            <person name="Albert V.A."/>
            <person name="Wincker P."/>
            <person name="Lashermes P."/>
        </authorList>
    </citation>
    <scope>NUCLEOTIDE SEQUENCE [LARGE SCALE GENOMIC DNA]</scope>
    <source>
        <strain evidence="9">cv. DH200-94</strain>
    </source>
</reference>
<dbReference type="InterPro" id="IPR015943">
    <property type="entry name" value="WD40/YVTN_repeat-like_dom_sf"/>
</dbReference>
<dbReference type="Gramene" id="CDO98856">
    <property type="protein sequence ID" value="CDO98856"/>
    <property type="gene ID" value="GSCOC_T00025797001"/>
</dbReference>
<evidence type="ECO:0000259" key="6">
    <source>
        <dbReference type="Pfam" id="PF23628"/>
    </source>
</evidence>
<dbReference type="Pfam" id="PF23568">
    <property type="entry name" value="ARM_LIN"/>
    <property type="match status" value="1"/>
</dbReference>
<dbReference type="Proteomes" id="UP000295252">
    <property type="component" value="Chromosome V"/>
</dbReference>
<accession>A0A068TRJ1</accession>
<dbReference type="PhylomeDB" id="A0A068TRJ1"/>
<keyword evidence="2" id="KW-0677">Repeat</keyword>
<evidence type="ECO:0000256" key="2">
    <source>
        <dbReference type="ARBA" id="ARBA00022737"/>
    </source>
</evidence>
<dbReference type="PROSITE" id="PS50294">
    <property type="entry name" value="WD_REPEATS_REGION"/>
    <property type="match status" value="1"/>
</dbReference>
<evidence type="ECO:0000313" key="9">
    <source>
        <dbReference type="Proteomes" id="UP000295252"/>
    </source>
</evidence>
<feature type="region of interest" description="Disordered" evidence="4">
    <location>
        <begin position="417"/>
        <end position="440"/>
    </location>
</feature>
<keyword evidence="9" id="KW-1185">Reference proteome</keyword>
<evidence type="ECO:0000256" key="4">
    <source>
        <dbReference type="SAM" id="MobiDB-lite"/>
    </source>
</evidence>